<evidence type="ECO:0000256" key="4">
    <source>
        <dbReference type="ARBA" id="ARBA00022692"/>
    </source>
</evidence>
<keyword evidence="4" id="KW-0812">Transmembrane</keyword>
<dbReference type="Gene3D" id="3.80.10.10">
    <property type="entry name" value="Ribonuclease Inhibitor"/>
    <property type="match status" value="1"/>
</dbReference>
<keyword evidence="7" id="KW-1133">Transmembrane helix</keyword>
<dbReference type="Pfam" id="PF00560">
    <property type="entry name" value="LRR_1"/>
    <property type="match status" value="9"/>
</dbReference>
<evidence type="ECO:0000256" key="6">
    <source>
        <dbReference type="ARBA" id="ARBA00022737"/>
    </source>
</evidence>
<evidence type="ECO:0000313" key="12">
    <source>
        <dbReference type="EMBL" id="KDP26387.1"/>
    </source>
</evidence>
<keyword evidence="13" id="KW-1185">Reference proteome</keyword>
<dbReference type="InterPro" id="IPR001611">
    <property type="entry name" value="Leu-rich_rpt"/>
</dbReference>
<dbReference type="GO" id="GO:0016020">
    <property type="term" value="C:membrane"/>
    <property type="evidence" value="ECO:0007669"/>
    <property type="project" value="UniProtKB-SubCell"/>
</dbReference>
<gene>
    <name evidence="12" type="ORF">JCGZ_17545</name>
</gene>
<dbReference type="InterPro" id="IPR032675">
    <property type="entry name" value="LRR_dom_sf"/>
</dbReference>
<sequence length="403" mass="44387">MVPDSPLSYVDLSHNSLSGSLPDCWRQLKLLVFLNLESNDLSGTIPSSMSSLHSMETLRLRNNSFTGELPSSLKNCFRLVLLDLGENKLTGNIQAWVGTSLKNLIVLRLRSNKFYGNIPSTICHLSFVQVLDISFNNLSGTIPACFNNFTAMALNQSSSNMVSHQYFLSYSYWNGSGSLHLPQDTALYVDYALVIWKGIEQEYGRTLGLLKIIDLSNNSLVGEIPEELGSLFGLISLNLSRNNLTGTIPSRIGQEKCLESLDFSHNQLSGQIPTGIADLNFLAKLDLSSNQLTGKIPTSTQLQSFSPSVYSGNPGLCGPPLSDCEDDRTTRHPSATVTEKNTGESEKWVNRSSLYAGMGVGFSVGFWGLWGPLLISNSWRRTYFLLLNNMADKLCLIISPRHA</sequence>
<keyword evidence="6" id="KW-0677">Repeat</keyword>
<dbReference type="EMBL" id="KK914893">
    <property type="protein sequence ID" value="KDP26387.1"/>
    <property type="molecule type" value="Genomic_DNA"/>
</dbReference>
<keyword evidence="8" id="KW-0472">Membrane</keyword>
<evidence type="ECO:0000256" key="2">
    <source>
        <dbReference type="ARBA" id="ARBA00009592"/>
    </source>
</evidence>
<evidence type="ECO:0000256" key="1">
    <source>
        <dbReference type="ARBA" id="ARBA00004479"/>
    </source>
</evidence>
<dbReference type="PANTHER" id="PTHR48063:SF101">
    <property type="entry name" value="LRR RECEPTOR-LIKE SERINE_THREONINE-PROTEIN KINASE FLS2"/>
    <property type="match status" value="1"/>
</dbReference>
<organism evidence="12 13">
    <name type="scientific">Jatropha curcas</name>
    <name type="common">Barbados nut</name>
    <dbReference type="NCBI Taxonomy" id="180498"/>
    <lineage>
        <taxon>Eukaryota</taxon>
        <taxon>Viridiplantae</taxon>
        <taxon>Streptophyta</taxon>
        <taxon>Embryophyta</taxon>
        <taxon>Tracheophyta</taxon>
        <taxon>Spermatophyta</taxon>
        <taxon>Magnoliopsida</taxon>
        <taxon>eudicotyledons</taxon>
        <taxon>Gunneridae</taxon>
        <taxon>Pentapetalae</taxon>
        <taxon>rosids</taxon>
        <taxon>fabids</taxon>
        <taxon>Malpighiales</taxon>
        <taxon>Euphorbiaceae</taxon>
        <taxon>Crotonoideae</taxon>
        <taxon>Jatropheae</taxon>
        <taxon>Jatropha</taxon>
    </lineage>
</organism>
<evidence type="ECO:0000256" key="9">
    <source>
        <dbReference type="ARBA" id="ARBA00023170"/>
    </source>
</evidence>
<comment type="similarity">
    <text evidence="2">Belongs to the RLP family.</text>
</comment>
<name>A0A067JR77_JATCU</name>
<keyword evidence="3" id="KW-0433">Leucine-rich repeat</keyword>
<evidence type="ECO:0000256" key="10">
    <source>
        <dbReference type="ARBA" id="ARBA00023180"/>
    </source>
</evidence>
<keyword evidence="10" id="KW-0325">Glycoprotein</keyword>
<evidence type="ECO:0000256" key="5">
    <source>
        <dbReference type="ARBA" id="ARBA00022729"/>
    </source>
</evidence>
<dbReference type="STRING" id="180498.A0A067JR77"/>
<feature type="region of interest" description="Disordered" evidence="11">
    <location>
        <begin position="324"/>
        <end position="343"/>
    </location>
</feature>
<reference evidence="12 13" key="1">
    <citation type="journal article" date="2014" name="PLoS ONE">
        <title>Global Analysis of Gene Expression Profiles in Physic Nut (Jatropha curcas L.) Seedlings Exposed to Salt Stress.</title>
        <authorList>
            <person name="Zhang L."/>
            <person name="Zhang C."/>
            <person name="Wu P."/>
            <person name="Chen Y."/>
            <person name="Li M."/>
            <person name="Jiang H."/>
            <person name="Wu G."/>
        </authorList>
    </citation>
    <scope>NUCLEOTIDE SEQUENCE [LARGE SCALE GENOMIC DNA]</scope>
    <source>
        <strain evidence="13">cv. GZQX0401</strain>
        <tissue evidence="12">Young leaves</tissue>
    </source>
</reference>
<proteinExistence type="inferred from homology"/>
<dbReference type="AlphaFoldDB" id="A0A067JR77"/>
<evidence type="ECO:0008006" key="14">
    <source>
        <dbReference type="Google" id="ProtNLM"/>
    </source>
</evidence>
<evidence type="ECO:0000256" key="11">
    <source>
        <dbReference type="SAM" id="MobiDB-lite"/>
    </source>
</evidence>
<dbReference type="FunFam" id="3.80.10.10:FF:000041">
    <property type="entry name" value="LRR receptor-like serine/threonine-protein kinase ERECTA"/>
    <property type="match status" value="1"/>
</dbReference>
<keyword evidence="5" id="KW-0732">Signal</keyword>
<evidence type="ECO:0000256" key="7">
    <source>
        <dbReference type="ARBA" id="ARBA00022989"/>
    </source>
</evidence>
<dbReference type="PRINTS" id="PR00019">
    <property type="entry name" value="LEURICHRPT"/>
</dbReference>
<dbReference type="OrthoDB" id="1738130at2759"/>
<dbReference type="InterPro" id="IPR046956">
    <property type="entry name" value="RLP23-like"/>
</dbReference>
<protein>
    <recommendedName>
        <fullName evidence="14">Leucine-rich repeat-containing N-terminal plant-type domain-containing protein</fullName>
    </recommendedName>
</protein>
<keyword evidence="9" id="KW-0675">Receptor</keyword>
<accession>A0A067JR77</accession>
<dbReference type="FunFam" id="3.80.10.10:FF:000111">
    <property type="entry name" value="LRR receptor-like serine/threonine-protein kinase ERECTA"/>
    <property type="match status" value="1"/>
</dbReference>
<comment type="subcellular location">
    <subcellularLocation>
        <location evidence="1">Membrane</location>
        <topology evidence="1">Single-pass type I membrane protein</topology>
    </subcellularLocation>
</comment>
<evidence type="ECO:0000256" key="8">
    <source>
        <dbReference type="ARBA" id="ARBA00023136"/>
    </source>
</evidence>
<evidence type="ECO:0000256" key="3">
    <source>
        <dbReference type="ARBA" id="ARBA00022614"/>
    </source>
</evidence>
<evidence type="ECO:0000313" key="13">
    <source>
        <dbReference type="Proteomes" id="UP000027138"/>
    </source>
</evidence>
<dbReference type="PANTHER" id="PTHR48063">
    <property type="entry name" value="LRR RECEPTOR-LIKE KINASE"/>
    <property type="match status" value="1"/>
</dbReference>
<dbReference type="SUPFAM" id="SSF52058">
    <property type="entry name" value="L domain-like"/>
    <property type="match status" value="1"/>
</dbReference>
<dbReference type="Proteomes" id="UP000027138">
    <property type="component" value="Unassembled WGS sequence"/>
</dbReference>